<dbReference type="PATRIC" id="fig|1423735.3.peg.233"/>
<dbReference type="InterPro" id="IPR018485">
    <property type="entry name" value="FGGY_C"/>
</dbReference>
<evidence type="ECO:0000313" key="6">
    <source>
        <dbReference type="EMBL" id="KRM08850.1"/>
    </source>
</evidence>
<reference evidence="6 7" key="1">
    <citation type="journal article" date="2015" name="Genome Announc.">
        <title>Expanding the biotechnology potential of lactobacilli through comparative genomics of 213 strains and associated genera.</title>
        <authorList>
            <person name="Sun Z."/>
            <person name="Harris H.M."/>
            <person name="McCann A."/>
            <person name="Guo C."/>
            <person name="Argimon S."/>
            <person name="Zhang W."/>
            <person name="Yang X."/>
            <person name="Jeffery I.B."/>
            <person name="Cooney J.C."/>
            <person name="Kagawa T.F."/>
            <person name="Liu W."/>
            <person name="Song Y."/>
            <person name="Salvetti E."/>
            <person name="Wrobel A."/>
            <person name="Rasinkangas P."/>
            <person name="Parkhill J."/>
            <person name="Rea M.C."/>
            <person name="O'Sullivan O."/>
            <person name="Ritari J."/>
            <person name="Douillard F.P."/>
            <person name="Paul Ross R."/>
            <person name="Yang R."/>
            <person name="Briner A.E."/>
            <person name="Felis G.E."/>
            <person name="de Vos W.M."/>
            <person name="Barrangou R."/>
            <person name="Klaenhammer T.R."/>
            <person name="Caufield P.W."/>
            <person name="Cui Y."/>
            <person name="Zhang H."/>
            <person name="O'Toole P.W."/>
        </authorList>
    </citation>
    <scope>NUCLEOTIDE SEQUENCE [LARGE SCALE GENOMIC DNA]</scope>
    <source>
        <strain evidence="6 7">DSM 17758</strain>
    </source>
</reference>
<keyword evidence="7" id="KW-1185">Reference proteome</keyword>
<evidence type="ECO:0000259" key="5">
    <source>
        <dbReference type="Pfam" id="PF02782"/>
    </source>
</evidence>
<dbReference type="InterPro" id="IPR050406">
    <property type="entry name" value="FGGY_Carb_Kinase"/>
</dbReference>
<proteinExistence type="inferred from homology"/>
<dbReference type="GO" id="GO:0005975">
    <property type="term" value="P:carbohydrate metabolic process"/>
    <property type="evidence" value="ECO:0007669"/>
    <property type="project" value="InterPro"/>
</dbReference>
<evidence type="ECO:0000313" key="7">
    <source>
        <dbReference type="Proteomes" id="UP000051315"/>
    </source>
</evidence>
<comment type="caution">
    <text evidence="6">The sequence shown here is derived from an EMBL/GenBank/DDBJ whole genome shotgun (WGS) entry which is preliminary data.</text>
</comment>
<name>A0A0R1VTF7_9LACO</name>
<protein>
    <submittedName>
        <fullName evidence="6">Gluconate kinase</fullName>
    </submittedName>
</protein>
<keyword evidence="2" id="KW-0808">Transferase</keyword>
<dbReference type="Gene3D" id="3.30.420.40">
    <property type="match status" value="2"/>
</dbReference>
<feature type="domain" description="Carbohydrate kinase FGGY C-terminal" evidence="5">
    <location>
        <begin position="254"/>
        <end position="415"/>
    </location>
</feature>
<dbReference type="PIRSF" id="PIRSF000538">
    <property type="entry name" value="GlpK"/>
    <property type="match status" value="1"/>
</dbReference>
<comment type="similarity">
    <text evidence="1">Belongs to the FGGY kinase family.</text>
</comment>
<evidence type="ECO:0000259" key="4">
    <source>
        <dbReference type="Pfam" id="PF00370"/>
    </source>
</evidence>
<dbReference type="OrthoDB" id="9805576at2"/>
<dbReference type="Pfam" id="PF00370">
    <property type="entry name" value="FGGY_N"/>
    <property type="match status" value="1"/>
</dbReference>
<dbReference type="GO" id="GO:0016301">
    <property type="term" value="F:kinase activity"/>
    <property type="evidence" value="ECO:0007669"/>
    <property type="project" value="UniProtKB-KW"/>
</dbReference>
<dbReference type="PANTHER" id="PTHR43095">
    <property type="entry name" value="SUGAR KINASE"/>
    <property type="match status" value="1"/>
</dbReference>
<dbReference type="CDD" id="cd07770">
    <property type="entry name" value="ASKHA_NBD_FGGY_GntK"/>
    <property type="match status" value="1"/>
</dbReference>
<evidence type="ECO:0000256" key="1">
    <source>
        <dbReference type="ARBA" id="ARBA00009156"/>
    </source>
</evidence>
<evidence type="ECO:0000256" key="2">
    <source>
        <dbReference type="ARBA" id="ARBA00022679"/>
    </source>
</evidence>
<dbReference type="Proteomes" id="UP000051315">
    <property type="component" value="Unassembled WGS sequence"/>
</dbReference>
<gene>
    <name evidence="6" type="ORF">FC15_GL000227</name>
</gene>
<evidence type="ECO:0000256" key="3">
    <source>
        <dbReference type="ARBA" id="ARBA00022777"/>
    </source>
</evidence>
<dbReference type="InterPro" id="IPR043129">
    <property type="entry name" value="ATPase_NBD"/>
</dbReference>
<dbReference type="SUPFAM" id="SSF53067">
    <property type="entry name" value="Actin-like ATPase domain"/>
    <property type="match status" value="2"/>
</dbReference>
<dbReference type="EMBL" id="AZFX01000072">
    <property type="protein sequence ID" value="KRM08850.1"/>
    <property type="molecule type" value="Genomic_DNA"/>
</dbReference>
<dbReference type="InterPro" id="IPR018484">
    <property type="entry name" value="FGGY_N"/>
</dbReference>
<dbReference type="Pfam" id="PF02782">
    <property type="entry name" value="FGGY_C"/>
    <property type="match status" value="1"/>
</dbReference>
<dbReference type="PANTHER" id="PTHR43095:SF2">
    <property type="entry name" value="GLUCONOKINASE"/>
    <property type="match status" value="1"/>
</dbReference>
<dbReference type="AlphaFoldDB" id="A0A0R1VTF7"/>
<keyword evidence="3 6" id="KW-0418">Kinase</keyword>
<accession>A0A0R1VTF7</accession>
<feature type="domain" description="Carbohydrate kinase FGGY N-terminal" evidence="4">
    <location>
        <begin position="5"/>
        <end position="239"/>
    </location>
</feature>
<organism evidence="6 7">
    <name type="scientific">Lapidilactobacillus concavus DSM 17758</name>
    <dbReference type="NCBI Taxonomy" id="1423735"/>
    <lineage>
        <taxon>Bacteria</taxon>
        <taxon>Bacillati</taxon>
        <taxon>Bacillota</taxon>
        <taxon>Bacilli</taxon>
        <taxon>Lactobacillales</taxon>
        <taxon>Lactobacillaceae</taxon>
        <taxon>Lapidilactobacillus</taxon>
    </lineage>
</organism>
<dbReference type="STRING" id="1423735.FC15_GL000227"/>
<dbReference type="InterPro" id="IPR000577">
    <property type="entry name" value="Carb_kinase_FGGY"/>
</dbReference>
<dbReference type="RefSeq" id="WP_057825019.1">
    <property type="nucleotide sequence ID" value="NZ_AZFX01000072.1"/>
</dbReference>
<sequence length="463" mass="51095">MQEVFLGIDIGTTAIKFGVFREGRLMIQRSATLKTFSGENGARYQSAQEILAKIRATIRQLPDETRRQVTSLSVSAPMHSCWPITSDSDTSDAIFIWSDRQAQDLMTTFKQSEAATTAYLKTGTPIHPMSPYAKIKYFRHVHRYATVKKWWGIKELVLRELTGHARIDDATASATGLFNLRSHQWDPEILEELQISPDQLGEIVACTDVFPILPAIAAQLGLDQHVKIYAGASDGCLAAYAGNFSTGIANSLTIGTSAAVRQVSSAIKLDPKRENFCYYLQPGQYVVGAPSNNGGNVLAWASQQFARSTDDFFERLPQWLADSPIGANGVHFMPFLNGERAPYWDATKKAAFKNMTAATSQADLVRSVIEGTLLNIRALVEMVGATEQITLSGGFFKSQVLRELTVDIIGLDGYISAANEPIAGLYDLIYPGQRQKIAAKEKVAFQPAVHQQYVQLARHYFDD</sequence>